<evidence type="ECO:0008006" key="7">
    <source>
        <dbReference type="Google" id="ProtNLM"/>
    </source>
</evidence>
<feature type="domain" description="CCAAT-binding factor" evidence="4">
    <location>
        <begin position="529"/>
        <end position="686"/>
    </location>
</feature>
<dbReference type="FunCoup" id="A0A2N3NHA5">
    <property type="interactions" value="931"/>
</dbReference>
<keyword evidence="6" id="KW-1185">Reference proteome</keyword>
<evidence type="ECO:0000259" key="3">
    <source>
        <dbReference type="Pfam" id="PF03061"/>
    </source>
</evidence>
<dbReference type="STRING" id="41688.A0A2N3NHA5"/>
<dbReference type="PANTHER" id="PTHR12048:SF0">
    <property type="entry name" value="CCAAT_ENHANCER-BINDING PROTEIN ZETA"/>
    <property type="match status" value="1"/>
</dbReference>
<feature type="compositionally biased region" description="Acidic residues" evidence="2">
    <location>
        <begin position="835"/>
        <end position="853"/>
    </location>
</feature>
<evidence type="ECO:0000259" key="4">
    <source>
        <dbReference type="Pfam" id="PF03914"/>
    </source>
</evidence>
<dbReference type="InterPro" id="IPR029069">
    <property type="entry name" value="HotDog_dom_sf"/>
</dbReference>
<dbReference type="InterPro" id="IPR016024">
    <property type="entry name" value="ARM-type_fold"/>
</dbReference>
<feature type="compositionally biased region" description="Basic and acidic residues" evidence="2">
    <location>
        <begin position="649"/>
        <end position="658"/>
    </location>
</feature>
<dbReference type="SUPFAM" id="SSF54637">
    <property type="entry name" value="Thioesterase/thiol ester dehydrase-isomerase"/>
    <property type="match status" value="1"/>
</dbReference>
<reference evidence="5 6" key="1">
    <citation type="journal article" date="2017" name="G3 (Bethesda)">
        <title>First Draft Genome Sequence of the Pathogenic Fungus Lomentospora prolificans (Formerly Scedosporium prolificans).</title>
        <authorList>
            <person name="Luo R."/>
            <person name="Zimin A."/>
            <person name="Workman R."/>
            <person name="Fan Y."/>
            <person name="Pertea G."/>
            <person name="Grossman N."/>
            <person name="Wear M.P."/>
            <person name="Jia B."/>
            <person name="Miller H."/>
            <person name="Casadevall A."/>
            <person name="Timp W."/>
            <person name="Zhang S.X."/>
            <person name="Salzberg S.L."/>
        </authorList>
    </citation>
    <scope>NUCLEOTIDE SEQUENCE [LARGE SCALE GENOMIC DNA]</scope>
    <source>
        <strain evidence="5 6">JHH-5317</strain>
    </source>
</reference>
<dbReference type="EMBL" id="NLAX01000004">
    <property type="protein sequence ID" value="PKS11849.1"/>
    <property type="molecule type" value="Genomic_DNA"/>
</dbReference>
<feature type="region of interest" description="Disordered" evidence="2">
    <location>
        <begin position="24"/>
        <end position="59"/>
    </location>
</feature>
<dbReference type="Proteomes" id="UP000233524">
    <property type="component" value="Unassembled WGS sequence"/>
</dbReference>
<feature type="region of interest" description="Disordered" evidence="2">
    <location>
        <begin position="636"/>
        <end position="658"/>
    </location>
</feature>
<dbReference type="GO" id="GO:0005634">
    <property type="term" value="C:nucleus"/>
    <property type="evidence" value="ECO:0007669"/>
    <property type="project" value="TreeGrafter"/>
</dbReference>
<name>A0A2N3NHA5_9PEZI</name>
<dbReference type="Pfam" id="PF03914">
    <property type="entry name" value="CBF"/>
    <property type="match status" value="1"/>
</dbReference>
<feature type="domain" description="Thioesterase" evidence="3">
    <location>
        <begin position="1078"/>
        <end position="1145"/>
    </location>
</feature>
<gene>
    <name evidence="5" type="ORF">jhhlp_001143</name>
</gene>
<dbReference type="InterPro" id="IPR040155">
    <property type="entry name" value="CEBPZ/Mak21-like"/>
</dbReference>
<feature type="region of interest" description="Disordered" evidence="2">
    <location>
        <begin position="832"/>
        <end position="872"/>
    </location>
</feature>
<dbReference type="PANTHER" id="PTHR12048">
    <property type="entry name" value="CCAAT-BINDING FACTOR-RELATED"/>
    <property type="match status" value="1"/>
</dbReference>
<protein>
    <recommendedName>
        <fullName evidence="7">CCAAT-binding factor domain-containing protein</fullName>
    </recommendedName>
</protein>
<accession>A0A2N3NHA5</accession>
<dbReference type="InParanoid" id="A0A2N3NHA5"/>
<evidence type="ECO:0000313" key="5">
    <source>
        <dbReference type="EMBL" id="PKS11849.1"/>
    </source>
</evidence>
<dbReference type="CDD" id="cd03443">
    <property type="entry name" value="PaaI_thioesterase"/>
    <property type="match status" value="1"/>
</dbReference>
<dbReference type="AlphaFoldDB" id="A0A2N3NHA5"/>
<comment type="similarity">
    <text evidence="1">Belongs to the CBF/MAK21 family.</text>
</comment>
<proteinExistence type="inferred from homology"/>
<dbReference type="SUPFAM" id="SSF48371">
    <property type="entry name" value="ARM repeat"/>
    <property type="match status" value="1"/>
</dbReference>
<dbReference type="OrthoDB" id="28947at2759"/>
<dbReference type="Gene3D" id="3.10.129.10">
    <property type="entry name" value="Hotdog Thioesterase"/>
    <property type="match status" value="1"/>
</dbReference>
<sequence>MAAHADQFEANSNISLDYATYLNMSGPKRKPGQNAIVKDLSRPRKRIRGDSDSKNTTGTFVRAPAENARLDITRDAILNEIRALGGDEEDLEIIMDAPSQSEDEHDESSAALSPKLHTELTDFVGKLGFSQTPPDPSPLLEVTASSNDNLKVSSSPSPPNSLIKGIMFQPTPEWHSVSLPDIRPPLLDDIAPYTKAINSIKEYAWTLLEKDSSTYAKSFLASSTHKFLSTIMASGTMNDKVSALTLAVQESPVHNVRALEALLNLASKKSRSQAIIALAAIVDLMGPGLLLPANRKLIQFSHQPGLLGALQGGLDWLKAAYFKVIQLLEVWSSDDIDYSRTRSLDFVFGLLREKPEQEANLLRLLVNKLGDRDRKLSSRASHLLLQLQSTHPGMKDVIIRTIEHEVILRPGQSVKARYYAVNTLNQTILSSKETELPANLLRIYFDMFTTMLKSGEMSSLQAQLTNAADTSQPRQPTAPNSEALAEKLVSAILTGINRAIPFVDGDETTLETHLDTLFRIVHSSNFNTSIQAMVLIQQLTAARNIAADRLYRVLYESLLDPRLSTSSKQAMYLNLVLRALKSDVNVKRVKAFVKRMLQVLTLHQPPFICGALYIVAQLRSLFPGLITLIEEPEEQRESLQQGRSGELSARYDGRKRDPEYSNADRTCLWDLVPILDHFHPAVLVYATSVIDSGSTQKPDLESHNLIRFLDKFAYRNPKAKESTRGSSIMQPLQSTAAGSDPWLRSKRTLGVDVTVNDASFWSRKVDDVAAEDVFFHEYFSQIGRSDSASKLPHDAESHKDDHEDEDDQLWNGLIPEESDDETSLEELESALAGADDFDDDVDDRDEDSMPSDPEDAHEIVSDGADEAGVARPAAVDAEADMANRRIRKRRLRDLPTFASAEEYAELLAQEEDMKPFLRSTPNAWSLQQGLTRTRLWHQRQLPAPGRAALLSIGGFVFAATGFFAAVFTTLPASLLGLEFLSDEASRSAYTPVDEEAREIEEFINAHPLAKSLRQTPGMVESRPHMKMPDAFKQQSLTAGVLAGPGKIVIPPFAWKDGEGKSLVSIAYIGKDLCGHPEIVHGGLLATLLDEGLASCCFAALPHQIGVTAKLEINYRKPAHAGNYFVLSAKTTKVEGRKAWVEGRIETLVPDGQTPVTIAEASALFVSPKHAWMMPKIRP</sequence>
<comment type="caution">
    <text evidence="5">The sequence shown here is derived from an EMBL/GenBank/DDBJ whole genome shotgun (WGS) entry which is preliminary data.</text>
</comment>
<evidence type="ECO:0000256" key="1">
    <source>
        <dbReference type="ARBA" id="ARBA00007797"/>
    </source>
</evidence>
<organism evidence="5 6">
    <name type="scientific">Lomentospora prolificans</name>
    <dbReference type="NCBI Taxonomy" id="41688"/>
    <lineage>
        <taxon>Eukaryota</taxon>
        <taxon>Fungi</taxon>
        <taxon>Dikarya</taxon>
        <taxon>Ascomycota</taxon>
        <taxon>Pezizomycotina</taxon>
        <taxon>Sordariomycetes</taxon>
        <taxon>Hypocreomycetidae</taxon>
        <taxon>Microascales</taxon>
        <taxon>Microascaceae</taxon>
        <taxon>Lomentospora</taxon>
    </lineage>
</organism>
<dbReference type="InterPro" id="IPR005612">
    <property type="entry name" value="CCAAT-binding_factor"/>
</dbReference>
<evidence type="ECO:0000256" key="2">
    <source>
        <dbReference type="SAM" id="MobiDB-lite"/>
    </source>
</evidence>
<feature type="compositionally biased region" description="Basic and acidic residues" evidence="2">
    <location>
        <begin position="791"/>
        <end position="801"/>
    </location>
</feature>
<evidence type="ECO:0000313" key="6">
    <source>
        <dbReference type="Proteomes" id="UP000233524"/>
    </source>
</evidence>
<dbReference type="InterPro" id="IPR006683">
    <property type="entry name" value="Thioestr_dom"/>
</dbReference>
<dbReference type="VEuPathDB" id="FungiDB:jhhlp_001143"/>
<dbReference type="Pfam" id="PF03061">
    <property type="entry name" value="4HBT"/>
    <property type="match status" value="1"/>
</dbReference>
<feature type="region of interest" description="Disordered" evidence="2">
    <location>
        <begin position="786"/>
        <end position="807"/>
    </location>
</feature>